<dbReference type="AlphaFoldDB" id="A0A7J8WDF0"/>
<feature type="transmembrane region" description="Helical" evidence="7">
    <location>
        <begin position="12"/>
        <end position="29"/>
    </location>
</feature>
<dbReference type="GO" id="GO:0016020">
    <property type="term" value="C:membrane"/>
    <property type="evidence" value="ECO:0007669"/>
    <property type="project" value="UniProtKB-SubCell"/>
</dbReference>
<evidence type="ECO:0000256" key="4">
    <source>
        <dbReference type="ARBA" id="ARBA00022692"/>
    </source>
</evidence>
<feature type="non-terminal residue" evidence="8">
    <location>
        <position position="116"/>
    </location>
</feature>
<organism evidence="8 9">
    <name type="scientific">Gossypium klotzschianum</name>
    <dbReference type="NCBI Taxonomy" id="34286"/>
    <lineage>
        <taxon>Eukaryota</taxon>
        <taxon>Viridiplantae</taxon>
        <taxon>Streptophyta</taxon>
        <taxon>Embryophyta</taxon>
        <taxon>Tracheophyta</taxon>
        <taxon>Spermatophyta</taxon>
        <taxon>Magnoliopsida</taxon>
        <taxon>eudicotyledons</taxon>
        <taxon>Gunneridae</taxon>
        <taxon>Pentapetalae</taxon>
        <taxon>rosids</taxon>
        <taxon>malvids</taxon>
        <taxon>Malvales</taxon>
        <taxon>Malvaceae</taxon>
        <taxon>Malvoideae</taxon>
        <taxon>Gossypium</taxon>
    </lineage>
</organism>
<keyword evidence="4 7" id="KW-0812">Transmembrane</keyword>
<gene>
    <name evidence="8" type="ORF">Goklo_025316</name>
</gene>
<comment type="caution">
    <text evidence="8">The sequence shown here is derived from an EMBL/GenBank/DDBJ whole genome shotgun (WGS) entry which is preliminary data.</text>
</comment>
<evidence type="ECO:0000256" key="2">
    <source>
        <dbReference type="ARBA" id="ARBA00006690"/>
    </source>
</evidence>
<sequence length="116" mass="12446">PNTSLTLGLSRYVLVYFSVLYLRYHAGIVTDEMLSMPKAPFLAVGLLEALGAATGMAAGGHLCMVILKYVCSCKMNSLSIQKNEPPTVGSFCYYSLLGLFSVGIFLPLGRDGSVLM</sequence>
<name>A0A7J8WDF0_9ROSI</name>
<dbReference type="InterPro" id="IPR013936">
    <property type="entry name" value="CRT-like"/>
</dbReference>
<keyword evidence="6 7" id="KW-0472">Membrane</keyword>
<comment type="similarity">
    <text evidence="2">Belongs to the CRT-like transporter family.</text>
</comment>
<feature type="transmembrane region" description="Helical" evidence="7">
    <location>
        <begin position="49"/>
        <end position="70"/>
    </location>
</feature>
<proteinExistence type="inferred from homology"/>
<dbReference type="OrthoDB" id="416555at2759"/>
<accession>A0A7J8WDF0</accession>
<keyword evidence="5 7" id="KW-1133">Transmembrane helix</keyword>
<evidence type="ECO:0000256" key="6">
    <source>
        <dbReference type="ARBA" id="ARBA00023136"/>
    </source>
</evidence>
<dbReference type="Proteomes" id="UP000593573">
    <property type="component" value="Unassembled WGS sequence"/>
</dbReference>
<evidence type="ECO:0000313" key="9">
    <source>
        <dbReference type="Proteomes" id="UP000593573"/>
    </source>
</evidence>
<protein>
    <submittedName>
        <fullName evidence="8">Uncharacterized protein</fullName>
    </submittedName>
</protein>
<evidence type="ECO:0000256" key="7">
    <source>
        <dbReference type="SAM" id="Phobius"/>
    </source>
</evidence>
<feature type="transmembrane region" description="Helical" evidence="7">
    <location>
        <begin position="91"/>
        <end position="109"/>
    </location>
</feature>
<dbReference type="EMBL" id="JABFAB010246384">
    <property type="protein sequence ID" value="MBA0673036.1"/>
    <property type="molecule type" value="Genomic_DNA"/>
</dbReference>
<keyword evidence="3" id="KW-0813">Transport</keyword>
<evidence type="ECO:0000313" key="8">
    <source>
        <dbReference type="EMBL" id="MBA0673036.1"/>
    </source>
</evidence>
<evidence type="ECO:0000256" key="3">
    <source>
        <dbReference type="ARBA" id="ARBA00022448"/>
    </source>
</evidence>
<dbReference type="PANTHER" id="PTHR31326">
    <property type="entry name" value="PROTEIN CLT2, CHLOROPLASTIC"/>
    <property type="match status" value="1"/>
</dbReference>
<reference evidence="8 9" key="1">
    <citation type="journal article" date="2019" name="Genome Biol. Evol.">
        <title>Insights into the evolution of the New World diploid cottons (Gossypium, subgenus Houzingenia) based on genome sequencing.</title>
        <authorList>
            <person name="Grover C.E."/>
            <person name="Arick M.A. 2nd"/>
            <person name="Thrash A."/>
            <person name="Conover J.L."/>
            <person name="Sanders W.S."/>
            <person name="Peterson D.G."/>
            <person name="Frelichowski J.E."/>
            <person name="Scheffler J.A."/>
            <person name="Scheffler B.E."/>
            <person name="Wendel J.F."/>
        </authorList>
    </citation>
    <scope>NUCLEOTIDE SEQUENCE [LARGE SCALE GENOMIC DNA]</scope>
    <source>
        <strain evidence="8">57</strain>
        <tissue evidence="8">Leaf</tissue>
    </source>
</reference>
<dbReference type="PANTHER" id="PTHR31326:SF3">
    <property type="entry name" value="PROTEIN CLT3, CHLOROPLASTIC"/>
    <property type="match status" value="1"/>
</dbReference>
<comment type="subcellular location">
    <subcellularLocation>
        <location evidence="1">Membrane</location>
        <topology evidence="1">Multi-pass membrane protein</topology>
    </subcellularLocation>
</comment>
<evidence type="ECO:0000256" key="1">
    <source>
        <dbReference type="ARBA" id="ARBA00004141"/>
    </source>
</evidence>
<keyword evidence="9" id="KW-1185">Reference proteome</keyword>
<evidence type="ECO:0000256" key="5">
    <source>
        <dbReference type="ARBA" id="ARBA00022989"/>
    </source>
</evidence>